<protein>
    <submittedName>
        <fullName evidence="2">Uncharacterized protein</fullName>
    </submittedName>
</protein>
<name>A0A087EBZ1_9BIFI</name>
<reference evidence="2 3" key="1">
    <citation type="submission" date="2014-03" db="EMBL/GenBank/DDBJ databases">
        <title>Genomics of Bifidobacteria.</title>
        <authorList>
            <person name="Ventura M."/>
            <person name="Milani C."/>
            <person name="Lugli G.A."/>
        </authorList>
    </citation>
    <scope>NUCLEOTIDE SEQUENCE [LARGE SCALE GENOMIC DNA]</scope>
    <source>
        <strain evidence="2 3">LMG 11597</strain>
    </source>
</reference>
<sequence>MKSARTNGNRGNPLVGKQRRRSSIRGPGTTRLATEKFLRVGNPKVIGSRNNYALLPDWRDASTYALDTDWRTARFDSAWFAGADAQPSLMMHKGQQGAQ</sequence>
<dbReference type="AlphaFoldDB" id="A0A087EBZ1"/>
<proteinExistence type="predicted"/>
<comment type="caution">
    <text evidence="2">The sequence shown here is derived from an EMBL/GenBank/DDBJ whole genome shotgun (WGS) entry which is preliminary data.</text>
</comment>
<accession>A0A087EBZ1</accession>
<dbReference type="RefSeq" id="WP_024464358.1">
    <property type="nucleotide sequence ID" value="NZ_CP062939.1"/>
</dbReference>
<keyword evidence="3" id="KW-1185">Reference proteome</keyword>
<evidence type="ECO:0000313" key="3">
    <source>
        <dbReference type="Proteomes" id="UP000029055"/>
    </source>
</evidence>
<dbReference type="Proteomes" id="UP000029055">
    <property type="component" value="Unassembled WGS sequence"/>
</dbReference>
<organism evidence="2 3">
    <name type="scientific">Bifidobacterium subtile</name>
    <dbReference type="NCBI Taxonomy" id="77635"/>
    <lineage>
        <taxon>Bacteria</taxon>
        <taxon>Bacillati</taxon>
        <taxon>Actinomycetota</taxon>
        <taxon>Actinomycetes</taxon>
        <taxon>Bifidobacteriales</taxon>
        <taxon>Bifidobacteriaceae</taxon>
        <taxon>Bifidobacterium</taxon>
    </lineage>
</organism>
<feature type="region of interest" description="Disordered" evidence="1">
    <location>
        <begin position="1"/>
        <end position="30"/>
    </location>
</feature>
<dbReference type="STRING" id="77635.BISU_1412"/>
<feature type="compositionally biased region" description="Polar residues" evidence="1">
    <location>
        <begin position="1"/>
        <end position="10"/>
    </location>
</feature>
<evidence type="ECO:0000256" key="1">
    <source>
        <dbReference type="SAM" id="MobiDB-lite"/>
    </source>
</evidence>
<gene>
    <name evidence="2" type="ORF">BISU_1412</name>
</gene>
<dbReference type="EMBL" id="JGZR01000001">
    <property type="protein sequence ID" value="KFJ05292.1"/>
    <property type="molecule type" value="Genomic_DNA"/>
</dbReference>
<evidence type="ECO:0000313" key="2">
    <source>
        <dbReference type="EMBL" id="KFJ05292.1"/>
    </source>
</evidence>